<dbReference type="PANTHER" id="PTHR11019">
    <property type="entry name" value="HTH-TYPE TRANSCRIPTIONAL REGULATOR NIMR"/>
    <property type="match status" value="1"/>
</dbReference>
<dbReference type="GO" id="GO:0003700">
    <property type="term" value="F:DNA-binding transcription factor activity"/>
    <property type="evidence" value="ECO:0007669"/>
    <property type="project" value="InterPro"/>
</dbReference>
<gene>
    <name evidence="6" type="ORF">QZM33_23105</name>
</gene>
<dbReference type="Pfam" id="PF02311">
    <property type="entry name" value="AraC_binding"/>
    <property type="match status" value="1"/>
</dbReference>
<dbReference type="FunFam" id="1.10.10.60:FF:000132">
    <property type="entry name" value="AraC family transcriptional regulator"/>
    <property type="match status" value="1"/>
</dbReference>
<evidence type="ECO:0000259" key="5">
    <source>
        <dbReference type="PROSITE" id="PS01124"/>
    </source>
</evidence>
<dbReference type="PANTHER" id="PTHR11019:SF199">
    <property type="entry name" value="HTH-TYPE TRANSCRIPTIONAL REGULATOR NIMR"/>
    <property type="match status" value="1"/>
</dbReference>
<keyword evidence="3" id="KW-0238">DNA-binding</keyword>
<dbReference type="EMBL" id="JAUJRV010000022">
    <property type="protein sequence ID" value="MDN7797833.1"/>
    <property type="molecule type" value="Genomic_DNA"/>
</dbReference>
<dbReference type="InterPro" id="IPR018060">
    <property type="entry name" value="HTH_AraC"/>
</dbReference>
<dbReference type="AlphaFoldDB" id="A0AAW7T725"/>
<organism evidence="6 7">
    <name type="scientific">Burkholderia vietnamiensis</name>
    <dbReference type="NCBI Taxonomy" id="60552"/>
    <lineage>
        <taxon>Bacteria</taxon>
        <taxon>Pseudomonadati</taxon>
        <taxon>Pseudomonadota</taxon>
        <taxon>Betaproteobacteria</taxon>
        <taxon>Burkholderiales</taxon>
        <taxon>Burkholderiaceae</taxon>
        <taxon>Burkholderia</taxon>
        <taxon>Burkholderia cepacia complex</taxon>
    </lineage>
</organism>
<dbReference type="Gene3D" id="1.10.10.60">
    <property type="entry name" value="Homeodomain-like"/>
    <property type="match status" value="1"/>
</dbReference>
<dbReference type="PROSITE" id="PS01124">
    <property type="entry name" value="HTH_ARAC_FAMILY_2"/>
    <property type="match status" value="1"/>
</dbReference>
<dbReference type="CDD" id="cd06124">
    <property type="entry name" value="cupin_NimR-like_N"/>
    <property type="match status" value="1"/>
</dbReference>
<dbReference type="InterPro" id="IPR011051">
    <property type="entry name" value="RmlC_Cupin_sf"/>
</dbReference>
<dbReference type="Pfam" id="PF12833">
    <property type="entry name" value="HTH_18"/>
    <property type="match status" value="1"/>
</dbReference>
<evidence type="ECO:0000256" key="4">
    <source>
        <dbReference type="ARBA" id="ARBA00023163"/>
    </source>
</evidence>
<proteinExistence type="predicted"/>
<dbReference type="SMART" id="SM00342">
    <property type="entry name" value="HTH_ARAC"/>
    <property type="match status" value="1"/>
</dbReference>
<sequence>MEPNNPEIGMSASRAMTDPVKINYQPFDPDSVDLPVISVLLETSGKEDELPMHVHRKGQLVVALSGSVMCRSPSGWWIVPPNGAVWIPGGIPHSNHASDFAKLYVIFIPPDEAGLPTDCRSFTITPLIRELIRSLARFPPDYPKDGPVGRLARVLLDQLALLAPDDVFLPISDNPRLQQIASALLDNPADRSTIAEWGRRYAMSERTLARLVRSETGMTFGRWRERLHIIIALQRLSAGASVHAVALELGYEGPNSFITMFKKTMGQSPGKFRVDQKEASSR</sequence>
<keyword evidence="4" id="KW-0804">Transcription</keyword>
<evidence type="ECO:0000313" key="6">
    <source>
        <dbReference type="EMBL" id="MDN7797833.1"/>
    </source>
</evidence>
<dbReference type="SUPFAM" id="SSF51182">
    <property type="entry name" value="RmlC-like cupins"/>
    <property type="match status" value="1"/>
</dbReference>
<keyword evidence="1" id="KW-0678">Repressor</keyword>
<keyword evidence="2" id="KW-0805">Transcription regulation</keyword>
<comment type="caution">
    <text evidence="6">The sequence shown here is derived from an EMBL/GenBank/DDBJ whole genome shotgun (WGS) entry which is preliminary data.</text>
</comment>
<evidence type="ECO:0000256" key="2">
    <source>
        <dbReference type="ARBA" id="ARBA00023015"/>
    </source>
</evidence>
<dbReference type="Proteomes" id="UP001171620">
    <property type="component" value="Unassembled WGS sequence"/>
</dbReference>
<feature type="domain" description="HTH araC/xylS-type" evidence="5">
    <location>
        <begin position="178"/>
        <end position="275"/>
    </location>
</feature>
<protein>
    <submittedName>
        <fullName evidence="6">Helix-turn-helix transcriptional regulator</fullName>
    </submittedName>
</protein>
<evidence type="ECO:0000256" key="1">
    <source>
        <dbReference type="ARBA" id="ARBA00022491"/>
    </source>
</evidence>
<dbReference type="Gene3D" id="2.60.120.10">
    <property type="entry name" value="Jelly Rolls"/>
    <property type="match status" value="1"/>
</dbReference>
<dbReference type="InterPro" id="IPR014710">
    <property type="entry name" value="RmlC-like_jellyroll"/>
</dbReference>
<dbReference type="InterPro" id="IPR009057">
    <property type="entry name" value="Homeodomain-like_sf"/>
</dbReference>
<reference evidence="6" key="1">
    <citation type="submission" date="2023-07" db="EMBL/GenBank/DDBJ databases">
        <title>A collection of bacterial strains from the Burkholderia cepacia Research Laboratory and Repository.</title>
        <authorList>
            <person name="Lipuma J."/>
            <person name="Spilker T."/>
            <person name="Caverly L."/>
        </authorList>
    </citation>
    <scope>NUCLEOTIDE SEQUENCE</scope>
    <source>
        <strain evidence="6">AU44268</strain>
    </source>
</reference>
<accession>A0AAW7T725</accession>
<dbReference type="GO" id="GO:0043565">
    <property type="term" value="F:sequence-specific DNA binding"/>
    <property type="evidence" value="ECO:0007669"/>
    <property type="project" value="InterPro"/>
</dbReference>
<evidence type="ECO:0000313" key="7">
    <source>
        <dbReference type="Proteomes" id="UP001171620"/>
    </source>
</evidence>
<dbReference type="SUPFAM" id="SSF46689">
    <property type="entry name" value="Homeodomain-like"/>
    <property type="match status" value="1"/>
</dbReference>
<dbReference type="InterPro" id="IPR003313">
    <property type="entry name" value="AraC-bd"/>
</dbReference>
<name>A0AAW7T725_BURVI</name>
<evidence type="ECO:0000256" key="3">
    <source>
        <dbReference type="ARBA" id="ARBA00023125"/>
    </source>
</evidence>